<proteinExistence type="predicted"/>
<dbReference type="AlphaFoldDB" id="A0A4U9HY58"/>
<accession>A0A4U9HY58</accession>
<sequence>MPVHLVSACLQRRCHRHDQLRRVFFIAFDRAGFNGLLISILDGNAAKPRLDPLGEVKR</sequence>
<dbReference type="Proteomes" id="UP000310719">
    <property type="component" value="Chromosome"/>
</dbReference>
<organism evidence="1 2">
    <name type="scientific">Leclercia adecarboxylata</name>
    <dbReference type="NCBI Taxonomy" id="83655"/>
    <lineage>
        <taxon>Bacteria</taxon>
        <taxon>Pseudomonadati</taxon>
        <taxon>Pseudomonadota</taxon>
        <taxon>Gammaproteobacteria</taxon>
        <taxon>Enterobacterales</taxon>
        <taxon>Enterobacteriaceae</taxon>
        <taxon>Leclercia</taxon>
    </lineage>
</organism>
<dbReference type="EMBL" id="LR590464">
    <property type="protein sequence ID" value="VTP69702.1"/>
    <property type="molecule type" value="Genomic_DNA"/>
</dbReference>
<evidence type="ECO:0000313" key="2">
    <source>
        <dbReference type="Proteomes" id="UP000310719"/>
    </source>
</evidence>
<reference evidence="1 2" key="1">
    <citation type="submission" date="2019-05" db="EMBL/GenBank/DDBJ databases">
        <authorList>
            <consortium name="Pathogen Informatics"/>
        </authorList>
    </citation>
    <scope>NUCLEOTIDE SEQUENCE [LARGE SCALE GENOMIC DNA]</scope>
    <source>
        <strain evidence="1 2">NCTC13032</strain>
    </source>
</reference>
<evidence type="ECO:0000313" key="1">
    <source>
        <dbReference type="EMBL" id="VTP69702.1"/>
    </source>
</evidence>
<protein>
    <submittedName>
        <fullName evidence="1">Uncharacterized protein</fullName>
    </submittedName>
</protein>
<name>A0A4U9HY58_9ENTR</name>
<gene>
    <name evidence="1" type="ORF">NCTC13032_04524</name>
</gene>